<protein>
    <submittedName>
        <fullName evidence="1">Uncharacterized protein</fullName>
    </submittedName>
</protein>
<dbReference type="Proteomes" id="UP001629235">
    <property type="component" value="Unassembled WGS sequence"/>
</dbReference>
<gene>
    <name evidence="1" type="ORF">PQR01_36200</name>
</gene>
<evidence type="ECO:0000313" key="2">
    <source>
        <dbReference type="Proteomes" id="UP001629235"/>
    </source>
</evidence>
<evidence type="ECO:0000313" key="1">
    <source>
        <dbReference type="EMBL" id="MFM0108712.1"/>
    </source>
</evidence>
<dbReference type="EMBL" id="JAQQDW010000133">
    <property type="protein sequence ID" value="MFM0108712.1"/>
    <property type="molecule type" value="Genomic_DNA"/>
</dbReference>
<keyword evidence="2" id="KW-1185">Reference proteome</keyword>
<accession>A0ACC7NMP4</accession>
<name>A0ACC7NMP4_9BURK</name>
<proteinExistence type="predicted"/>
<organism evidence="1 2">
    <name type="scientific">Paraburkholderia rhynchosiae</name>
    <dbReference type="NCBI Taxonomy" id="487049"/>
    <lineage>
        <taxon>Bacteria</taxon>
        <taxon>Pseudomonadati</taxon>
        <taxon>Pseudomonadota</taxon>
        <taxon>Betaproteobacteria</taxon>
        <taxon>Burkholderiales</taxon>
        <taxon>Burkholderiaceae</taxon>
        <taxon>Paraburkholderia</taxon>
    </lineage>
</organism>
<sequence>MALSVVHAQKNRRHIAQNPNTQKNAGICTGKTFTNADLSGTHAERQNEIQSVFPKPRKSVTGTDLPADSDVWMAVEHIKATVELRPGSWSGKGRAASARSSISSPESGQWNLAARKPTVVSAYFRPIADCNVPKRRRLFAKWSGRPLAGRSQGWSKDSL</sequence>
<comment type="caution">
    <text evidence="1">The sequence shown here is derived from an EMBL/GenBank/DDBJ whole genome shotgun (WGS) entry which is preliminary data.</text>
</comment>
<reference evidence="1 2" key="1">
    <citation type="journal article" date="2024" name="Chem. Sci.">
        <title>Discovery of megapolipeptins by genome mining of a Burkholderiales bacteria collection.</title>
        <authorList>
            <person name="Paulo B.S."/>
            <person name="Recchia M.J.J."/>
            <person name="Lee S."/>
            <person name="Fergusson C.H."/>
            <person name="Romanowski S.B."/>
            <person name="Hernandez A."/>
            <person name="Krull N."/>
            <person name="Liu D.Y."/>
            <person name="Cavanagh H."/>
            <person name="Bos A."/>
            <person name="Gray C.A."/>
            <person name="Murphy B.T."/>
            <person name="Linington R.G."/>
            <person name="Eustaquio A.S."/>
        </authorList>
    </citation>
    <scope>NUCLEOTIDE SEQUENCE [LARGE SCALE GENOMIC DNA]</scope>
    <source>
        <strain evidence="1 2">RL18-126-BIB-B</strain>
    </source>
</reference>